<evidence type="ECO:0000313" key="1">
    <source>
        <dbReference type="EMBL" id="GBH08118.1"/>
    </source>
</evidence>
<sequence>MAKQQQHVPFHPLTPFACRARRARQVSAPQVLLCDLPNSLFKPSSSPGAFACLPGNGRARGVGSANHTLEGSSVVACWL</sequence>
<proteinExistence type="predicted"/>
<keyword evidence="1" id="KW-0378">Hydrolase</keyword>
<organism evidence="1 2">
    <name type="scientific">Pseudomonas syringae pv. actinidiae</name>
    <dbReference type="NCBI Taxonomy" id="103796"/>
    <lineage>
        <taxon>Bacteria</taxon>
        <taxon>Pseudomonadati</taxon>
        <taxon>Pseudomonadota</taxon>
        <taxon>Gammaproteobacteria</taxon>
        <taxon>Pseudomonadales</taxon>
        <taxon>Pseudomonadaceae</taxon>
        <taxon>Pseudomonas</taxon>
        <taxon>Pseudomonas syringae</taxon>
    </lineage>
</organism>
<evidence type="ECO:0000313" key="2">
    <source>
        <dbReference type="Proteomes" id="UP000247480"/>
    </source>
</evidence>
<dbReference type="GO" id="GO:0004180">
    <property type="term" value="F:carboxypeptidase activity"/>
    <property type="evidence" value="ECO:0007669"/>
    <property type="project" value="UniProtKB-KW"/>
</dbReference>
<accession>A0A2V0QCE5</accession>
<dbReference type="AlphaFoldDB" id="A0A2V0QCE5"/>
<keyword evidence="1" id="KW-0645">Protease</keyword>
<comment type="caution">
    <text evidence="1">The sequence shown here is derived from an EMBL/GenBank/DDBJ whole genome shotgun (WGS) entry which is preliminary data.</text>
</comment>
<name>A0A2V0QCE5_PSESF</name>
<keyword evidence="1" id="KW-0121">Carboxypeptidase</keyword>
<gene>
    <name evidence="1" type="ORF">KPSA1_01486</name>
</gene>
<reference evidence="1 2" key="1">
    <citation type="submission" date="2018-04" db="EMBL/GenBank/DDBJ databases">
        <title>Draft genome sequence of Pseudomonas syringae pv. actinidiae biovar 1 strains isolated from kiwifruit in Kagawa prefecture.</title>
        <authorList>
            <person name="Tabuchi M."/>
            <person name="Saito M."/>
            <person name="Fujiwara S."/>
            <person name="Sasa N."/>
            <person name="Akimitsu K."/>
            <person name="Gomi K."/>
            <person name="Konishi-Sugita S."/>
            <person name="Hamano K."/>
            <person name="Kataoka I."/>
        </authorList>
    </citation>
    <scope>NUCLEOTIDE SEQUENCE [LARGE SCALE GENOMIC DNA]</scope>
    <source>
        <strain evidence="1 2">MAFF212206</strain>
    </source>
</reference>
<dbReference type="Proteomes" id="UP000247480">
    <property type="component" value="Unassembled WGS sequence"/>
</dbReference>
<dbReference type="EMBL" id="BGJZ01000073">
    <property type="protein sequence ID" value="GBH08118.1"/>
    <property type="molecule type" value="Genomic_DNA"/>
</dbReference>
<protein>
    <submittedName>
        <fullName evidence="1">Membrane carboxypeptidase</fullName>
    </submittedName>
</protein>